<name>A0A518DPC1_9BACT</name>
<dbReference type="InterPro" id="IPR011444">
    <property type="entry name" value="DUF1549"/>
</dbReference>
<evidence type="ECO:0000259" key="3">
    <source>
        <dbReference type="SMART" id="SM00635"/>
    </source>
</evidence>
<dbReference type="Proteomes" id="UP000317648">
    <property type="component" value="Chromosome"/>
</dbReference>
<evidence type="ECO:0000313" key="4">
    <source>
        <dbReference type="EMBL" id="QDU93688.1"/>
    </source>
</evidence>
<dbReference type="SMART" id="SM00635">
    <property type="entry name" value="BID_2"/>
    <property type="match status" value="2"/>
</dbReference>
<feature type="domain" description="BIG2" evidence="3">
    <location>
        <begin position="40"/>
        <end position="122"/>
    </location>
</feature>
<dbReference type="KEGG" id="lcre:Pla8534_14690"/>
<evidence type="ECO:0000313" key="5">
    <source>
        <dbReference type="Proteomes" id="UP000317648"/>
    </source>
</evidence>
<dbReference type="RefSeq" id="WP_145050800.1">
    <property type="nucleotide sequence ID" value="NZ_CP036433.1"/>
</dbReference>
<dbReference type="AlphaFoldDB" id="A0A518DPC1"/>
<dbReference type="PANTHER" id="PTHR35889">
    <property type="entry name" value="CYCLOINULO-OLIGOSACCHARIDE FRUCTANOTRANSFERASE-RELATED"/>
    <property type="match status" value="1"/>
</dbReference>
<keyword evidence="5" id="KW-1185">Reference proteome</keyword>
<sequence length="826" mass="90831" precursor="true">MKRVSQFLFLAGLLAAGWAGVPGDASGQVIDFPGLGPAGALTSVAFESPLVELRGPNGRAQLVLTGAYASGQSHDQTALATYSVAPAGIVTVDPTGFVTPVGEGEVKITAVAGGKTAVVDCRVLDFDKPIPINFANEITPVFTKLGCNAGGCHGKSGGQNGFKLSLLGFYPNEDYEWLVKEHRGRRIFPGSPEHSLILTKPLNKLPHGGGRRLDEGSYEWELLVRWIEQGMPYGSADDAVVERIEVSPPSRSMNRDSRQQVKVLAHYSDGSARDVTRLATYESNDTEMAESTTSGLITVFDRPGDVAVMVRFQGQVDVFRASIPLGLPVTSAPPNKNFVDQHVFSKLTSLGIPPSPVCDDSTFIRRVSLDIAGRLPTAAEAQAFVESTSPNKRDQLIDDLLASPGYGDYFANKWVMVLRNTRIAGNTGVSFRFHDWVRRAMQENMPYDDFVRNIVAATGDVDKNPAASWYTQVSNTTSQVEDTAQLFLGLRVQCARCHHHPFERWSQNDYYGFQAFFSQVGLKPNSRALVNGYVSHLGKPATARNPRNGQDLQPTGLGGQPIDLPAYEDPRHALVDWMAEPDNPFFAKALVNRYWKHFFGRGIVDPEDDMRVTNPPTNPALLDALAQSFIASDYDLRELVRTICRSNAYQLSSEPTEYNATDKLNFSSFYPRRLNAEPLYDAINQVSGVNAVFAGLPQGTRAVELPDAGFNDYFLLVFGKPQAESACECERSPDANLAQSLHLLNSTDIQAKLSAGNGRAAQLAADTERDDAAKITELYYWSFARAPKPDELELVLAYVDRKANKRQAYEDIMWAMFNTKEFLFNR</sequence>
<dbReference type="Pfam" id="PF07583">
    <property type="entry name" value="PSCyt2"/>
    <property type="match status" value="1"/>
</dbReference>
<dbReference type="InterPro" id="IPR022655">
    <property type="entry name" value="DUF1553"/>
</dbReference>
<dbReference type="Gene3D" id="2.60.40.1080">
    <property type="match status" value="2"/>
</dbReference>
<protein>
    <submittedName>
        <fullName evidence="4">Bacterial Ig-like domain (Group 2)</fullName>
    </submittedName>
</protein>
<feature type="signal peptide" evidence="2">
    <location>
        <begin position="1"/>
        <end position="19"/>
    </location>
</feature>
<keyword evidence="2" id="KW-0732">Signal</keyword>
<accession>A0A518DPC1</accession>
<evidence type="ECO:0000256" key="1">
    <source>
        <dbReference type="SAM" id="MobiDB-lite"/>
    </source>
</evidence>
<dbReference type="InterPro" id="IPR008964">
    <property type="entry name" value="Invasin/intimin_cell_adhesion"/>
</dbReference>
<dbReference type="OrthoDB" id="289126at2"/>
<feature type="domain" description="BIG2" evidence="3">
    <location>
        <begin position="240"/>
        <end position="322"/>
    </location>
</feature>
<organism evidence="4 5">
    <name type="scientific">Lignipirellula cremea</name>
    <dbReference type="NCBI Taxonomy" id="2528010"/>
    <lineage>
        <taxon>Bacteria</taxon>
        <taxon>Pseudomonadati</taxon>
        <taxon>Planctomycetota</taxon>
        <taxon>Planctomycetia</taxon>
        <taxon>Pirellulales</taxon>
        <taxon>Pirellulaceae</taxon>
        <taxon>Lignipirellula</taxon>
    </lineage>
</organism>
<dbReference type="EMBL" id="CP036433">
    <property type="protein sequence ID" value="QDU93688.1"/>
    <property type="molecule type" value="Genomic_DNA"/>
</dbReference>
<evidence type="ECO:0000256" key="2">
    <source>
        <dbReference type="SAM" id="SignalP"/>
    </source>
</evidence>
<dbReference type="Pfam" id="PF07587">
    <property type="entry name" value="PSD1"/>
    <property type="match status" value="1"/>
</dbReference>
<gene>
    <name evidence="4" type="ORF">Pla8534_14690</name>
</gene>
<dbReference type="SUPFAM" id="SSF49373">
    <property type="entry name" value="Invasin/intimin cell-adhesion fragments"/>
    <property type="match status" value="1"/>
</dbReference>
<feature type="region of interest" description="Disordered" evidence="1">
    <location>
        <begin position="540"/>
        <end position="559"/>
    </location>
</feature>
<feature type="chain" id="PRO_5021862626" evidence="2">
    <location>
        <begin position="20"/>
        <end position="826"/>
    </location>
</feature>
<reference evidence="4 5" key="1">
    <citation type="submission" date="2019-02" db="EMBL/GenBank/DDBJ databases">
        <title>Deep-cultivation of Planctomycetes and their phenomic and genomic characterization uncovers novel biology.</title>
        <authorList>
            <person name="Wiegand S."/>
            <person name="Jogler M."/>
            <person name="Boedeker C."/>
            <person name="Pinto D."/>
            <person name="Vollmers J."/>
            <person name="Rivas-Marin E."/>
            <person name="Kohn T."/>
            <person name="Peeters S.H."/>
            <person name="Heuer A."/>
            <person name="Rast P."/>
            <person name="Oberbeckmann S."/>
            <person name="Bunk B."/>
            <person name="Jeske O."/>
            <person name="Meyerdierks A."/>
            <person name="Storesund J.E."/>
            <person name="Kallscheuer N."/>
            <person name="Luecker S."/>
            <person name="Lage O.M."/>
            <person name="Pohl T."/>
            <person name="Merkel B.J."/>
            <person name="Hornburger P."/>
            <person name="Mueller R.-W."/>
            <person name="Bruemmer F."/>
            <person name="Labrenz M."/>
            <person name="Spormann A.M."/>
            <person name="Op den Camp H."/>
            <person name="Overmann J."/>
            <person name="Amann R."/>
            <person name="Jetten M.S.M."/>
            <person name="Mascher T."/>
            <person name="Medema M.H."/>
            <person name="Devos D.P."/>
            <person name="Kaster A.-K."/>
            <person name="Ovreas L."/>
            <person name="Rohde M."/>
            <person name="Galperin M.Y."/>
            <person name="Jogler C."/>
        </authorList>
    </citation>
    <scope>NUCLEOTIDE SEQUENCE [LARGE SCALE GENOMIC DNA]</scope>
    <source>
        <strain evidence="4 5">Pla85_3_4</strain>
    </source>
</reference>
<proteinExistence type="predicted"/>
<dbReference type="InterPro" id="IPR003343">
    <property type="entry name" value="Big_2"/>
</dbReference>
<dbReference type="PANTHER" id="PTHR35889:SF3">
    <property type="entry name" value="F-BOX DOMAIN-CONTAINING PROTEIN"/>
    <property type="match status" value="1"/>
</dbReference>